<accession>A0A1I5ZDD7</accession>
<protein>
    <submittedName>
        <fullName evidence="2">Cytochrome c oxidase cbb3-type subunit 1</fullName>
    </submittedName>
</protein>
<dbReference type="PANTHER" id="PTHR10422:SF29">
    <property type="entry name" value="CYTOCHROME C OXIDASE SUBUNIT 1 HOMOLOG, BACTEROID"/>
    <property type="match status" value="1"/>
</dbReference>
<dbReference type="Proteomes" id="UP000243084">
    <property type="component" value="Unassembled WGS sequence"/>
</dbReference>
<dbReference type="UniPathway" id="UPA00705"/>
<dbReference type="RefSeq" id="WP_175526710.1">
    <property type="nucleotide sequence ID" value="NZ_FOXM01000039.1"/>
</dbReference>
<feature type="transmembrane region" description="Helical" evidence="1">
    <location>
        <begin position="158"/>
        <end position="178"/>
    </location>
</feature>
<gene>
    <name evidence="2" type="ORF">SAMN05216229_1391</name>
</gene>
<dbReference type="Gene3D" id="1.20.210.10">
    <property type="entry name" value="Cytochrome c oxidase-like, subunit I domain"/>
    <property type="match status" value="1"/>
</dbReference>
<dbReference type="GO" id="GO:0022904">
    <property type="term" value="P:respiratory electron transport chain"/>
    <property type="evidence" value="ECO:0007669"/>
    <property type="project" value="TreeGrafter"/>
</dbReference>
<feature type="transmembrane region" description="Helical" evidence="1">
    <location>
        <begin position="129"/>
        <end position="151"/>
    </location>
</feature>
<feature type="transmembrane region" description="Helical" evidence="1">
    <location>
        <begin position="62"/>
        <end position="82"/>
    </location>
</feature>
<dbReference type="EMBL" id="FOXM01000039">
    <property type="protein sequence ID" value="SFQ54499.1"/>
    <property type="molecule type" value="Genomic_DNA"/>
</dbReference>
<organism evidence="2 3">
    <name type="scientific">Geopseudomonas sagittaria</name>
    <dbReference type="NCBI Taxonomy" id="1135990"/>
    <lineage>
        <taxon>Bacteria</taxon>
        <taxon>Pseudomonadati</taxon>
        <taxon>Pseudomonadota</taxon>
        <taxon>Gammaproteobacteria</taxon>
        <taxon>Pseudomonadales</taxon>
        <taxon>Pseudomonadaceae</taxon>
        <taxon>Geopseudomonas</taxon>
    </lineage>
</organism>
<dbReference type="GO" id="GO:0016020">
    <property type="term" value="C:membrane"/>
    <property type="evidence" value="ECO:0007669"/>
    <property type="project" value="InterPro"/>
</dbReference>
<reference evidence="3" key="1">
    <citation type="submission" date="2016-10" db="EMBL/GenBank/DDBJ databases">
        <authorList>
            <person name="Varghese N."/>
            <person name="Submissions S."/>
        </authorList>
    </citation>
    <scope>NUCLEOTIDE SEQUENCE [LARGE SCALE GENOMIC DNA]</scope>
    <source>
        <strain evidence="3">JCM 18195</strain>
    </source>
</reference>
<feature type="transmembrane region" description="Helical" evidence="1">
    <location>
        <begin position="18"/>
        <end position="42"/>
    </location>
</feature>
<evidence type="ECO:0000313" key="2">
    <source>
        <dbReference type="EMBL" id="SFQ54499.1"/>
    </source>
</evidence>
<dbReference type="InterPro" id="IPR036927">
    <property type="entry name" value="Cyt_c_oxase-like_su1_sf"/>
</dbReference>
<keyword evidence="1" id="KW-1133">Transmembrane helix</keyword>
<dbReference type="GO" id="GO:0015990">
    <property type="term" value="P:electron transport coupled proton transport"/>
    <property type="evidence" value="ECO:0007669"/>
    <property type="project" value="TreeGrafter"/>
</dbReference>
<dbReference type="SUPFAM" id="SSF81442">
    <property type="entry name" value="Cytochrome c oxidase subunit I-like"/>
    <property type="match status" value="1"/>
</dbReference>
<dbReference type="GO" id="GO:0004129">
    <property type="term" value="F:cytochrome-c oxidase activity"/>
    <property type="evidence" value="ECO:0007669"/>
    <property type="project" value="InterPro"/>
</dbReference>
<keyword evidence="3" id="KW-1185">Reference proteome</keyword>
<proteinExistence type="predicted"/>
<keyword evidence="1" id="KW-0472">Membrane</keyword>
<dbReference type="GO" id="GO:0006119">
    <property type="term" value="P:oxidative phosphorylation"/>
    <property type="evidence" value="ECO:0007669"/>
    <property type="project" value="UniProtKB-UniPathway"/>
</dbReference>
<dbReference type="Pfam" id="PF00115">
    <property type="entry name" value="COX1"/>
    <property type="match status" value="1"/>
</dbReference>
<dbReference type="GO" id="GO:0020037">
    <property type="term" value="F:heme binding"/>
    <property type="evidence" value="ECO:0007669"/>
    <property type="project" value="InterPro"/>
</dbReference>
<dbReference type="AlphaFoldDB" id="A0A1I5ZDD7"/>
<dbReference type="InterPro" id="IPR000883">
    <property type="entry name" value="Cyt_C_Oxase_1"/>
</dbReference>
<sequence>MSTAISPTAYNYKVVRQFAVMTVIWGIVGMGLGVLIASQLVWPSLNFDLPWTSFGRLRPLHTNAVIFAFGGCALMATSFYVVQRTCQARLFGGPLAGFVFWGWQAVIVLAAITLPLGFTSSKEYAELEWPIDILITIVWVSYAIVFFGTVMKRQTKHIYVGNWFFGAFILVTAMLHIVNNLEIPV</sequence>
<evidence type="ECO:0000256" key="1">
    <source>
        <dbReference type="SAM" id="Phobius"/>
    </source>
</evidence>
<feature type="non-terminal residue" evidence="2">
    <location>
        <position position="185"/>
    </location>
</feature>
<name>A0A1I5ZDD7_9GAMM</name>
<dbReference type="PANTHER" id="PTHR10422">
    <property type="entry name" value="CYTOCHROME C OXIDASE SUBUNIT 1"/>
    <property type="match status" value="1"/>
</dbReference>
<keyword evidence="1" id="KW-0812">Transmembrane</keyword>
<evidence type="ECO:0000313" key="3">
    <source>
        <dbReference type="Proteomes" id="UP000243084"/>
    </source>
</evidence>
<feature type="transmembrane region" description="Helical" evidence="1">
    <location>
        <begin position="94"/>
        <end position="117"/>
    </location>
</feature>